<evidence type="ECO:0000313" key="2">
    <source>
        <dbReference type="Proteomes" id="UP000253958"/>
    </source>
</evidence>
<dbReference type="Proteomes" id="UP000253958">
    <property type="component" value="Chromosome"/>
</dbReference>
<dbReference type="AlphaFoldDB" id="A0A6N3K212"/>
<dbReference type="RefSeq" id="WP_114919726.1">
    <property type="nucleotide sequence ID" value="NZ_CP031263.1"/>
</dbReference>
<protein>
    <submittedName>
        <fullName evidence="1">DUF2332 domain-containing protein</fullName>
    </submittedName>
</protein>
<name>A0A6N3K212_9ACTN</name>
<dbReference type="EMBL" id="CP031263">
    <property type="protein sequence ID" value="AXH91253.1"/>
    <property type="molecule type" value="Genomic_DNA"/>
</dbReference>
<evidence type="ECO:0000313" key="1">
    <source>
        <dbReference type="EMBL" id="AXH91253.1"/>
    </source>
</evidence>
<dbReference type="InterPro" id="IPR011200">
    <property type="entry name" value="UCP012608"/>
</dbReference>
<dbReference type="Pfam" id="PF10094">
    <property type="entry name" value="DUF2332"/>
    <property type="match status" value="1"/>
</dbReference>
<proteinExistence type="predicted"/>
<gene>
    <name evidence="1" type="ORF">DVH21_15650</name>
</gene>
<accession>A0A6N3K212</accession>
<reference evidence="1 2" key="2">
    <citation type="submission" date="2018-08" db="EMBL/GenBank/DDBJ databases">
        <title>Streptomyces kandeliansis sp. nov., an endophytic bacterium isolated from mangrove plant.</title>
        <authorList>
            <person name="Wang R."/>
        </authorList>
    </citation>
    <scope>NUCLEOTIDE SEQUENCE [LARGE SCALE GENOMIC DNA]</scope>
    <source>
        <strain evidence="2">H14(2018)</strain>
    </source>
</reference>
<sequence length="311" mass="33889">MSTTDIYRVFAERETRGVSPAYERLSQAVAGDPELLALLDTLPPAKRQPNLLFGVVRLRGGPVDDPAAFRAYVIAHWPDVAAQMRVRATQTNEAGRCAVLLPVLAALPQPLALLEVGASAGLCLYPDRYAYRYGDRQVGEGEPVLDCDLTGTDPPRRRPEVVWRAGLDVNPLDVTDPADVAWLDALIWPEHRHRRERLRAAAAVAAADPPLLVRGDLVDDLPALAAQAPAGATLVVFHSSVLYQVPPPRRDAFTALVRTLPGHWIANEDPSVLPHADLPEPPAEGFHNVLALDGRPLAWTTGHGQSLTWFR</sequence>
<organism evidence="1 2">
    <name type="scientific">Micromonospora aurantiaca</name>
    <name type="common">nom. illeg.</name>
    <dbReference type="NCBI Taxonomy" id="47850"/>
    <lineage>
        <taxon>Bacteria</taxon>
        <taxon>Bacillati</taxon>
        <taxon>Actinomycetota</taxon>
        <taxon>Actinomycetes</taxon>
        <taxon>Micromonosporales</taxon>
        <taxon>Micromonosporaceae</taxon>
        <taxon>Micromonospora</taxon>
    </lineage>
</organism>
<reference evidence="1 2" key="1">
    <citation type="submission" date="2018-07" db="EMBL/GenBank/DDBJ databases">
        <authorList>
            <person name="Ye Y."/>
        </authorList>
    </citation>
    <scope>NUCLEOTIDE SEQUENCE [LARGE SCALE GENOMIC DNA]</scope>
    <source>
        <strain evidence="2">H14(2018)</strain>
    </source>
</reference>